<protein>
    <recommendedName>
        <fullName evidence="9">Major facilitator superfamily (MFS) profile domain-containing protein</fullName>
    </recommendedName>
</protein>
<evidence type="ECO:0000256" key="8">
    <source>
        <dbReference type="SAM" id="Phobius"/>
    </source>
</evidence>
<dbReference type="GeneID" id="20674857"/>
<evidence type="ECO:0000256" key="3">
    <source>
        <dbReference type="ARBA" id="ARBA00022448"/>
    </source>
</evidence>
<feature type="transmembrane region" description="Helical" evidence="8">
    <location>
        <begin position="524"/>
        <end position="543"/>
    </location>
</feature>
<dbReference type="InterPro" id="IPR036259">
    <property type="entry name" value="MFS_trans_sf"/>
</dbReference>
<dbReference type="KEGG" id="hir:HETIRDRAFT_435903"/>
<dbReference type="InterPro" id="IPR051788">
    <property type="entry name" value="MFS_Transporter"/>
</dbReference>
<feature type="transmembrane region" description="Helical" evidence="8">
    <location>
        <begin position="405"/>
        <end position="424"/>
    </location>
</feature>
<dbReference type="PANTHER" id="PTHR23514">
    <property type="entry name" value="BYPASS OF STOP CODON PROTEIN 6"/>
    <property type="match status" value="1"/>
</dbReference>
<dbReference type="FunFam" id="1.20.1250.20:FF:000286">
    <property type="entry name" value="MFS efflux transporter"/>
    <property type="match status" value="1"/>
</dbReference>
<feature type="transmembrane region" description="Helical" evidence="8">
    <location>
        <begin position="255"/>
        <end position="275"/>
    </location>
</feature>
<evidence type="ECO:0000256" key="2">
    <source>
        <dbReference type="ARBA" id="ARBA00008335"/>
    </source>
</evidence>
<accession>W4JWR1</accession>
<feature type="transmembrane region" description="Helical" evidence="8">
    <location>
        <begin position="196"/>
        <end position="218"/>
    </location>
</feature>
<evidence type="ECO:0000313" key="10">
    <source>
        <dbReference type="EMBL" id="ETW77997.1"/>
    </source>
</evidence>
<keyword evidence="11" id="KW-1185">Reference proteome</keyword>
<feature type="transmembrane region" description="Helical" evidence="8">
    <location>
        <begin position="370"/>
        <end position="393"/>
    </location>
</feature>
<feature type="transmembrane region" description="Helical" evidence="8">
    <location>
        <begin position="225"/>
        <end position="243"/>
    </location>
</feature>
<dbReference type="InterPro" id="IPR011701">
    <property type="entry name" value="MFS"/>
</dbReference>
<dbReference type="HOGENOM" id="CLU_021993_6_0_1"/>
<gene>
    <name evidence="10" type="ORF">HETIRDRAFT_435903</name>
</gene>
<dbReference type="InParanoid" id="W4JWR1"/>
<dbReference type="GO" id="GO:0022857">
    <property type="term" value="F:transmembrane transporter activity"/>
    <property type="evidence" value="ECO:0007669"/>
    <property type="project" value="InterPro"/>
</dbReference>
<dbReference type="PROSITE" id="PS50850">
    <property type="entry name" value="MFS"/>
    <property type="match status" value="1"/>
</dbReference>
<dbReference type="SUPFAM" id="SSF103473">
    <property type="entry name" value="MFS general substrate transporter"/>
    <property type="match status" value="1"/>
</dbReference>
<dbReference type="AlphaFoldDB" id="W4JWR1"/>
<organism evidence="10 11">
    <name type="scientific">Heterobasidion irregulare (strain TC 32-1)</name>
    <dbReference type="NCBI Taxonomy" id="747525"/>
    <lineage>
        <taxon>Eukaryota</taxon>
        <taxon>Fungi</taxon>
        <taxon>Dikarya</taxon>
        <taxon>Basidiomycota</taxon>
        <taxon>Agaricomycotina</taxon>
        <taxon>Agaricomycetes</taxon>
        <taxon>Russulales</taxon>
        <taxon>Bondarzewiaceae</taxon>
        <taxon>Heterobasidion</taxon>
        <taxon>Heterobasidion annosum species complex</taxon>
    </lineage>
</organism>
<dbReference type="GO" id="GO:0012505">
    <property type="term" value="C:endomembrane system"/>
    <property type="evidence" value="ECO:0007669"/>
    <property type="project" value="UniProtKB-SubCell"/>
</dbReference>
<feature type="domain" description="Major facilitator superfamily (MFS) profile" evidence="9">
    <location>
        <begin position="163"/>
        <end position="549"/>
    </location>
</feature>
<feature type="transmembrane region" description="Helical" evidence="8">
    <location>
        <begin position="314"/>
        <end position="335"/>
    </location>
</feature>
<comment type="similarity">
    <text evidence="2">Belongs to the major facilitator superfamily.</text>
</comment>
<feature type="transmembrane region" description="Helical" evidence="8">
    <location>
        <begin position="159"/>
        <end position="176"/>
    </location>
</feature>
<name>W4JWR1_HETIT</name>
<dbReference type="eggNOG" id="ENOG502QQA7">
    <property type="taxonomic scope" value="Eukaryota"/>
</dbReference>
<evidence type="ECO:0000313" key="11">
    <source>
        <dbReference type="Proteomes" id="UP000030671"/>
    </source>
</evidence>
<evidence type="ECO:0000256" key="5">
    <source>
        <dbReference type="ARBA" id="ARBA00022989"/>
    </source>
</evidence>
<evidence type="ECO:0000256" key="4">
    <source>
        <dbReference type="ARBA" id="ARBA00022692"/>
    </source>
</evidence>
<dbReference type="Gene3D" id="1.20.1250.20">
    <property type="entry name" value="MFS general substrate transporter like domains"/>
    <property type="match status" value="2"/>
</dbReference>
<feature type="region of interest" description="Disordered" evidence="7">
    <location>
        <begin position="1"/>
        <end position="20"/>
    </location>
</feature>
<keyword evidence="6 8" id="KW-0472">Membrane</keyword>
<dbReference type="InterPro" id="IPR020846">
    <property type="entry name" value="MFS_dom"/>
</dbReference>
<keyword evidence="3" id="KW-0813">Transport</keyword>
<dbReference type="PANTHER" id="PTHR23514:SF3">
    <property type="entry name" value="BYPASS OF STOP CODON PROTEIN 6"/>
    <property type="match status" value="1"/>
</dbReference>
<feature type="transmembrane region" description="Helical" evidence="8">
    <location>
        <begin position="490"/>
        <end position="512"/>
    </location>
</feature>
<evidence type="ECO:0000256" key="1">
    <source>
        <dbReference type="ARBA" id="ARBA00004127"/>
    </source>
</evidence>
<feature type="transmembrane region" description="Helical" evidence="8">
    <location>
        <begin position="287"/>
        <end position="308"/>
    </location>
</feature>
<dbReference type="RefSeq" id="XP_009550003.1">
    <property type="nucleotide sequence ID" value="XM_009551708.1"/>
</dbReference>
<feature type="transmembrane region" description="Helical" evidence="8">
    <location>
        <begin position="436"/>
        <end position="454"/>
    </location>
</feature>
<sequence>MSPPREALRVSLEQDVGESQKADIDEVMNMRPGTPMGSKLSTSELGDESAVDTSAYHLPSFLTAPSTRVRRRSELAFTRPSKPLFEDRADTFELPALASHVLERSRTIPDNVPEEPELDKVDSELAASSGTTPAPSLHYADDDNLNQTSAAQRARYRHFGRLHFFACCWCFFLEGWNDGSTGPLLPAIQKHYNVGFAVVSMIFVLNCVGFVTGATANVHLSDKFGFGKVMVLGSLCQIVTYAMQAPAPPFPVMVISYGIAGFGIALQNAGANGFVGSLKKNTGTKLCFLHGSYGFGAFAAPLAATQFAEMSHWSYHYFISLGIAVSNAAVLAAVFRLRTQDEAMAEAGEAAGEVGTEQASKYRQILGLKVVHFLALWSLIYVGVEVTLGGWIVTFIIRERQGGPSAGYISSGFFGGLTLGRIALIWLNRKIGEQRALFVYSLICIGLEVTVWAVPSLIENAVAVSFIGLLMGPMYPILVNHAQNVLPRWLLTGSIGWIAGIGQAGSAILPLITGVLASKFGIGSLQPLVVAMMSTMTVIWVLIPKTQRRVD</sequence>
<dbReference type="OrthoDB" id="413079at2759"/>
<feature type="region of interest" description="Disordered" evidence="7">
    <location>
        <begin position="105"/>
        <end position="142"/>
    </location>
</feature>
<comment type="subcellular location">
    <subcellularLocation>
        <location evidence="1">Endomembrane system</location>
        <topology evidence="1">Multi-pass membrane protein</topology>
    </subcellularLocation>
</comment>
<proteinExistence type="inferred from homology"/>
<evidence type="ECO:0000259" key="9">
    <source>
        <dbReference type="PROSITE" id="PS50850"/>
    </source>
</evidence>
<dbReference type="EMBL" id="KI925462">
    <property type="protein sequence ID" value="ETW77997.1"/>
    <property type="molecule type" value="Genomic_DNA"/>
</dbReference>
<evidence type="ECO:0000256" key="7">
    <source>
        <dbReference type="SAM" id="MobiDB-lite"/>
    </source>
</evidence>
<keyword evidence="4 8" id="KW-0812">Transmembrane</keyword>
<dbReference type="Proteomes" id="UP000030671">
    <property type="component" value="Unassembled WGS sequence"/>
</dbReference>
<reference evidence="10 11" key="1">
    <citation type="journal article" date="2012" name="New Phytol.">
        <title>Insight into trade-off between wood decay and parasitism from the genome of a fungal forest pathogen.</title>
        <authorList>
            <person name="Olson A."/>
            <person name="Aerts A."/>
            <person name="Asiegbu F."/>
            <person name="Belbahri L."/>
            <person name="Bouzid O."/>
            <person name="Broberg A."/>
            <person name="Canback B."/>
            <person name="Coutinho P.M."/>
            <person name="Cullen D."/>
            <person name="Dalman K."/>
            <person name="Deflorio G."/>
            <person name="van Diepen L.T."/>
            <person name="Dunand C."/>
            <person name="Duplessis S."/>
            <person name="Durling M."/>
            <person name="Gonthier P."/>
            <person name="Grimwood J."/>
            <person name="Fossdal C.G."/>
            <person name="Hansson D."/>
            <person name="Henrissat B."/>
            <person name="Hietala A."/>
            <person name="Himmelstrand K."/>
            <person name="Hoffmeister D."/>
            <person name="Hogberg N."/>
            <person name="James T.Y."/>
            <person name="Karlsson M."/>
            <person name="Kohler A."/>
            <person name="Kues U."/>
            <person name="Lee Y.H."/>
            <person name="Lin Y.C."/>
            <person name="Lind M."/>
            <person name="Lindquist E."/>
            <person name="Lombard V."/>
            <person name="Lucas S."/>
            <person name="Lunden K."/>
            <person name="Morin E."/>
            <person name="Murat C."/>
            <person name="Park J."/>
            <person name="Raffaello T."/>
            <person name="Rouze P."/>
            <person name="Salamov A."/>
            <person name="Schmutz J."/>
            <person name="Solheim H."/>
            <person name="Stahlberg J."/>
            <person name="Velez H."/>
            <person name="de Vries R.P."/>
            <person name="Wiebenga A."/>
            <person name="Woodward S."/>
            <person name="Yakovlev I."/>
            <person name="Garbelotto M."/>
            <person name="Martin F."/>
            <person name="Grigoriev I.V."/>
            <person name="Stenlid J."/>
        </authorList>
    </citation>
    <scope>NUCLEOTIDE SEQUENCE [LARGE SCALE GENOMIC DNA]</scope>
    <source>
        <strain evidence="10 11">TC 32-1</strain>
    </source>
</reference>
<evidence type="ECO:0000256" key="6">
    <source>
        <dbReference type="ARBA" id="ARBA00023136"/>
    </source>
</evidence>
<dbReference type="GO" id="GO:0016020">
    <property type="term" value="C:membrane"/>
    <property type="evidence" value="ECO:0007669"/>
    <property type="project" value="TreeGrafter"/>
</dbReference>
<dbReference type="Pfam" id="PF07690">
    <property type="entry name" value="MFS_1"/>
    <property type="match status" value="1"/>
</dbReference>
<feature type="transmembrane region" description="Helical" evidence="8">
    <location>
        <begin position="460"/>
        <end position="478"/>
    </location>
</feature>
<keyword evidence="5 8" id="KW-1133">Transmembrane helix</keyword>